<protein>
    <submittedName>
        <fullName evidence="2">Uncharacterized protein</fullName>
    </submittedName>
</protein>
<dbReference type="AlphaFoldDB" id="A0A562YB81"/>
<dbReference type="Proteomes" id="UP000295814">
    <property type="component" value="Unassembled WGS sequence"/>
</dbReference>
<dbReference type="OrthoDB" id="1139350at2"/>
<dbReference type="EMBL" id="SMZJ02000013">
    <property type="protein sequence ID" value="TWO31366.1"/>
    <property type="molecule type" value="Genomic_DNA"/>
</dbReference>
<keyword evidence="3" id="KW-1185">Reference proteome</keyword>
<keyword evidence="1" id="KW-0472">Membrane</keyword>
<gene>
    <name evidence="2" type="ORF">E1J38_013935</name>
</gene>
<sequence length="116" mass="13570">MKESFVILKQVSLKNNCPECYNNNGLQLSFHQKIVETKFYKSITSNVNHSLKCLVCNTTIYPVQWTDDIERVFEYQQKTIEPKKTSKYLKKASWVAILLFILLMVIITFLAIYPSL</sequence>
<proteinExistence type="predicted"/>
<keyword evidence="1" id="KW-1133">Transmembrane helix</keyword>
<dbReference type="RefSeq" id="WP_133357463.1">
    <property type="nucleotide sequence ID" value="NZ_SMZJ02000013.1"/>
</dbReference>
<comment type="caution">
    <text evidence="2">The sequence shown here is derived from an EMBL/GenBank/DDBJ whole genome shotgun (WGS) entry which is preliminary data.</text>
</comment>
<accession>A0A562YB81</accession>
<evidence type="ECO:0000313" key="2">
    <source>
        <dbReference type="EMBL" id="TWO31366.1"/>
    </source>
</evidence>
<evidence type="ECO:0000256" key="1">
    <source>
        <dbReference type="SAM" id="Phobius"/>
    </source>
</evidence>
<feature type="transmembrane region" description="Helical" evidence="1">
    <location>
        <begin position="92"/>
        <end position="113"/>
    </location>
</feature>
<organism evidence="2 3">
    <name type="scientific">Seonamhaeicola sediminis</name>
    <dbReference type="NCBI Taxonomy" id="2528206"/>
    <lineage>
        <taxon>Bacteria</taxon>
        <taxon>Pseudomonadati</taxon>
        <taxon>Bacteroidota</taxon>
        <taxon>Flavobacteriia</taxon>
        <taxon>Flavobacteriales</taxon>
        <taxon>Flavobacteriaceae</taxon>
    </lineage>
</organism>
<name>A0A562YB81_9FLAO</name>
<evidence type="ECO:0000313" key="3">
    <source>
        <dbReference type="Proteomes" id="UP000295814"/>
    </source>
</evidence>
<reference evidence="2 3" key="1">
    <citation type="submission" date="2019-03" db="EMBL/GenBank/DDBJ databases">
        <authorList>
            <person name="Zhong Y.L."/>
        </authorList>
    </citation>
    <scope>NUCLEOTIDE SEQUENCE [LARGE SCALE GENOMIC DNA]</scope>
    <source>
        <strain evidence="2 3">W255</strain>
    </source>
</reference>
<reference evidence="2 3" key="2">
    <citation type="submission" date="2019-07" db="EMBL/GenBank/DDBJ databases">
        <title>Seonamhaeicola sp. W255 draft genome.</title>
        <authorList>
            <person name="Zhang X.-Y."/>
            <person name="Zhang R."/>
            <person name="Zhong Y.-L."/>
            <person name="Du Z.-J."/>
        </authorList>
    </citation>
    <scope>NUCLEOTIDE SEQUENCE [LARGE SCALE GENOMIC DNA]</scope>
    <source>
        <strain evidence="2 3">W255</strain>
    </source>
</reference>
<keyword evidence="1" id="KW-0812">Transmembrane</keyword>